<comment type="subunit">
    <text evidence="9">The nucleosome is a histone octamer containing two molecules each of H2A, H2B, H3 and H4 assembled in one H3-H4 heterotetramer and two H2A-H2B heterodimers. The octamer wraps approximately 147 bp of DNA.</text>
</comment>
<comment type="subcellular location">
    <subcellularLocation>
        <location evidence="3">Chromosome</location>
    </subcellularLocation>
    <subcellularLocation>
        <location evidence="2">Nucleus</location>
    </subcellularLocation>
</comment>
<dbReference type="GO" id="GO:0046982">
    <property type="term" value="F:protein heterodimerization activity"/>
    <property type="evidence" value="ECO:0007669"/>
    <property type="project" value="InterPro"/>
</dbReference>
<dbReference type="GO" id="GO:0003677">
    <property type="term" value="F:DNA binding"/>
    <property type="evidence" value="ECO:0007669"/>
    <property type="project" value="UniProtKB-KW"/>
</dbReference>
<keyword evidence="6 9" id="KW-0238">DNA-binding</keyword>
<evidence type="ECO:0000256" key="9">
    <source>
        <dbReference type="RuleBase" id="RU000528"/>
    </source>
</evidence>
<dbReference type="AlphaFoldDB" id="A0A2G9QDS3"/>
<dbReference type="SMART" id="SM00417">
    <property type="entry name" value="H4"/>
    <property type="match status" value="1"/>
</dbReference>
<dbReference type="PANTHER" id="PTHR10484">
    <property type="entry name" value="HISTONE H4"/>
    <property type="match status" value="1"/>
</dbReference>
<dbReference type="SUPFAM" id="SSF47113">
    <property type="entry name" value="Histone-fold"/>
    <property type="match status" value="2"/>
</dbReference>
<reference evidence="11" key="1">
    <citation type="journal article" date="2017" name="Nat. Commun.">
        <title>The North American bullfrog draft genome provides insight into hormonal regulation of long noncoding RNA.</title>
        <authorList>
            <person name="Hammond S.A."/>
            <person name="Warren R.L."/>
            <person name="Vandervalk B.P."/>
            <person name="Kucuk E."/>
            <person name="Khan H."/>
            <person name="Gibb E.A."/>
            <person name="Pandoh P."/>
            <person name="Kirk H."/>
            <person name="Zhao Y."/>
            <person name="Jones M."/>
            <person name="Mungall A.J."/>
            <person name="Coope R."/>
            <person name="Pleasance S."/>
            <person name="Moore R.A."/>
            <person name="Holt R.A."/>
            <person name="Round J.M."/>
            <person name="Ohora S."/>
            <person name="Walle B.V."/>
            <person name="Veldhoen N."/>
            <person name="Helbing C.C."/>
            <person name="Birol I."/>
        </authorList>
    </citation>
    <scope>NUCLEOTIDE SEQUENCE [LARGE SCALE GENOMIC DNA]</scope>
</reference>
<evidence type="ECO:0000313" key="10">
    <source>
        <dbReference type="EMBL" id="PIO13311.1"/>
    </source>
</evidence>
<keyword evidence="7 9" id="KW-0539">Nucleus</keyword>
<proteinExistence type="inferred from homology"/>
<organism evidence="10 11">
    <name type="scientific">Aquarana catesbeiana</name>
    <name type="common">American bullfrog</name>
    <name type="synonym">Rana catesbeiana</name>
    <dbReference type="NCBI Taxonomy" id="8400"/>
    <lineage>
        <taxon>Eukaryota</taxon>
        <taxon>Metazoa</taxon>
        <taxon>Chordata</taxon>
        <taxon>Craniata</taxon>
        <taxon>Vertebrata</taxon>
        <taxon>Euteleostomi</taxon>
        <taxon>Amphibia</taxon>
        <taxon>Batrachia</taxon>
        <taxon>Anura</taxon>
        <taxon>Neobatrachia</taxon>
        <taxon>Ranoidea</taxon>
        <taxon>Ranidae</taxon>
        <taxon>Aquarana</taxon>
    </lineage>
</organism>
<dbReference type="Proteomes" id="UP000228934">
    <property type="component" value="Unassembled WGS sequence"/>
</dbReference>
<evidence type="ECO:0000256" key="7">
    <source>
        <dbReference type="ARBA" id="ARBA00023242"/>
    </source>
</evidence>
<feature type="non-terminal residue" evidence="10">
    <location>
        <position position="95"/>
    </location>
</feature>
<keyword evidence="8 9" id="KW-0544">Nucleosome core</keyword>
<dbReference type="InterPro" id="IPR009072">
    <property type="entry name" value="Histone-fold"/>
</dbReference>
<sequence length="95" mass="10792">MYLQTHGTLKDFLKNVICAVLTYTEHAKRKTITSIDVAGVRRISRFIYEETHGALKVLENAICDVVTYTEHAKRKTVTSINVEDVPVTGTENVYY</sequence>
<evidence type="ECO:0000256" key="3">
    <source>
        <dbReference type="ARBA" id="ARBA00004286"/>
    </source>
</evidence>
<comment type="similarity">
    <text evidence="4 9">Belongs to the histone H4 family.</text>
</comment>
<evidence type="ECO:0000256" key="2">
    <source>
        <dbReference type="ARBA" id="ARBA00004123"/>
    </source>
</evidence>
<evidence type="ECO:0000256" key="8">
    <source>
        <dbReference type="ARBA" id="ARBA00023269"/>
    </source>
</evidence>
<name>A0A2G9QDS3_AQUCT</name>
<dbReference type="EMBL" id="KZ059833">
    <property type="protein sequence ID" value="PIO13311.1"/>
    <property type="molecule type" value="Genomic_DNA"/>
</dbReference>
<evidence type="ECO:0000256" key="6">
    <source>
        <dbReference type="ARBA" id="ARBA00023125"/>
    </source>
</evidence>
<accession>A0A2G9QDS3</accession>
<dbReference type="OrthoDB" id="9904347at2759"/>
<dbReference type="InterPro" id="IPR001951">
    <property type="entry name" value="Histone_H4"/>
</dbReference>
<dbReference type="Gene3D" id="1.10.20.10">
    <property type="entry name" value="Histone, subunit A"/>
    <property type="match status" value="2"/>
</dbReference>
<protein>
    <recommendedName>
        <fullName evidence="9">Histone H4</fullName>
    </recommendedName>
</protein>
<keyword evidence="11" id="KW-1185">Reference proteome</keyword>
<evidence type="ECO:0000256" key="1">
    <source>
        <dbReference type="ARBA" id="ARBA00002001"/>
    </source>
</evidence>
<dbReference type="GO" id="GO:0030527">
    <property type="term" value="F:structural constituent of chromatin"/>
    <property type="evidence" value="ECO:0007669"/>
    <property type="project" value="InterPro"/>
</dbReference>
<dbReference type="GO" id="GO:0000786">
    <property type="term" value="C:nucleosome"/>
    <property type="evidence" value="ECO:0007669"/>
    <property type="project" value="UniProtKB-KW"/>
</dbReference>
<evidence type="ECO:0000313" key="11">
    <source>
        <dbReference type="Proteomes" id="UP000228934"/>
    </source>
</evidence>
<dbReference type="PRINTS" id="PR00623">
    <property type="entry name" value="HISTONEH4"/>
</dbReference>
<dbReference type="GO" id="GO:0005634">
    <property type="term" value="C:nucleus"/>
    <property type="evidence" value="ECO:0007669"/>
    <property type="project" value="UniProtKB-SubCell"/>
</dbReference>
<comment type="function">
    <text evidence="1 9">Core component of nucleosome. Nucleosomes wrap and compact DNA into chromatin, limiting DNA accessibility to the cellular machineries which require DNA as a template. Histones thereby play a central role in transcription regulation, DNA repair, DNA replication and chromosomal stability. DNA accessibility is regulated via a complex set of post-translational modifications of histones, also called histone code, and nucleosome remodeling.</text>
</comment>
<gene>
    <name evidence="10" type="ORF">AB205_0184820</name>
</gene>
<evidence type="ECO:0000256" key="4">
    <source>
        <dbReference type="ARBA" id="ARBA00006564"/>
    </source>
</evidence>
<evidence type="ECO:0000256" key="5">
    <source>
        <dbReference type="ARBA" id="ARBA00022454"/>
    </source>
</evidence>
<keyword evidence="5 9" id="KW-0158">Chromosome</keyword>